<sequence>MSDGNARPRLTSVLQTPFASFDRSRDHHIGVFVGEGIGEEVVPVAVRLLERLGEHFGRRLVLHEGGLIGLPAKIESGSSLSEAVKAQAREVFALGGALFCGPGGDRFVYEVRREFDLYCKFTPIEPFPELRGAGSVRDATVAKADMIAVRENMGGIYQGEWSDERGDDGRVAHHRFHYREADVCRILEVAARLASTRRGSLTIVLKPGGIPSITHLWRDCADPIARRFDVRLNELEIDNAVYQLIADPGQFDVLVSPNMFGDVLADCGALLLASRGLSFSGNFNDSGNGVYQTGHGAARAIAGMGVANPTGQILSLGMMLRESFDWPEADVLLRAAVRQTLADGIVTSDVAAPGQAPVGTAEFGAAVGDRLERLLDQHRP</sequence>
<accession>A0A7G9SE54</accession>
<organism evidence="9 10">
    <name type="scientific">Sphingomonas rhizophila</name>
    <dbReference type="NCBI Taxonomy" id="2071607"/>
    <lineage>
        <taxon>Bacteria</taxon>
        <taxon>Pseudomonadati</taxon>
        <taxon>Pseudomonadota</taxon>
        <taxon>Alphaproteobacteria</taxon>
        <taxon>Sphingomonadales</taxon>
        <taxon>Sphingomonadaceae</taxon>
        <taxon>Sphingomonas</taxon>
    </lineage>
</organism>
<reference evidence="9 10" key="1">
    <citation type="submission" date="2020-08" db="EMBL/GenBank/DDBJ databases">
        <title>Genome sequence of Sphingomonas rhizophila KACC 19189T.</title>
        <authorList>
            <person name="Hyun D.-W."/>
            <person name="Bae J.-W."/>
        </authorList>
    </citation>
    <scope>NUCLEOTIDE SEQUENCE [LARGE SCALE GENOMIC DNA]</scope>
    <source>
        <strain evidence="9 10">KACC 19189</strain>
    </source>
</reference>
<dbReference type="GO" id="GO:0009098">
    <property type="term" value="P:L-leucine biosynthetic process"/>
    <property type="evidence" value="ECO:0007669"/>
    <property type="project" value="UniProtKB-KW"/>
</dbReference>
<evidence type="ECO:0000313" key="10">
    <source>
        <dbReference type="Proteomes" id="UP000515955"/>
    </source>
</evidence>
<protein>
    <submittedName>
        <fullName evidence="9">3-isopropylmalate dehydrogenase</fullName>
    </submittedName>
</protein>
<name>A0A7G9SE54_9SPHN</name>
<dbReference type="GO" id="GO:0046872">
    <property type="term" value="F:metal ion binding"/>
    <property type="evidence" value="ECO:0007669"/>
    <property type="project" value="UniProtKB-KW"/>
</dbReference>
<dbReference type="SUPFAM" id="SSF53659">
    <property type="entry name" value="Isocitrate/Isopropylmalate dehydrogenase-like"/>
    <property type="match status" value="1"/>
</dbReference>
<dbReference type="KEGG" id="srhi:H9L12_01700"/>
<evidence type="ECO:0000256" key="1">
    <source>
        <dbReference type="ARBA" id="ARBA00022430"/>
    </source>
</evidence>
<keyword evidence="10" id="KW-1185">Reference proteome</keyword>
<dbReference type="InterPro" id="IPR024084">
    <property type="entry name" value="IsoPropMal-DH-like_dom"/>
</dbReference>
<dbReference type="AlphaFoldDB" id="A0A7G9SE54"/>
<keyword evidence="3" id="KW-0479">Metal-binding</keyword>
<keyword evidence="6" id="KW-0520">NAD</keyword>
<keyword evidence="4" id="KW-0460">Magnesium</keyword>
<keyword evidence="2" id="KW-0028">Amino-acid biosynthesis</keyword>
<evidence type="ECO:0000259" key="8">
    <source>
        <dbReference type="SMART" id="SM01329"/>
    </source>
</evidence>
<evidence type="ECO:0000313" key="9">
    <source>
        <dbReference type="EMBL" id="QNN66129.1"/>
    </source>
</evidence>
<keyword evidence="7" id="KW-0100">Branched-chain amino acid biosynthesis</keyword>
<evidence type="ECO:0000256" key="3">
    <source>
        <dbReference type="ARBA" id="ARBA00022723"/>
    </source>
</evidence>
<dbReference type="PANTHER" id="PTHR42979">
    <property type="entry name" value="3-ISOPROPYLMALATE DEHYDROGENASE"/>
    <property type="match status" value="1"/>
</dbReference>
<dbReference type="EMBL" id="CP060717">
    <property type="protein sequence ID" value="QNN66129.1"/>
    <property type="molecule type" value="Genomic_DNA"/>
</dbReference>
<dbReference type="PANTHER" id="PTHR42979:SF1">
    <property type="entry name" value="3-ISOPROPYLMALATE DEHYDROGENASE"/>
    <property type="match status" value="1"/>
</dbReference>
<dbReference type="Gene3D" id="3.40.718.10">
    <property type="entry name" value="Isopropylmalate Dehydrogenase"/>
    <property type="match status" value="1"/>
</dbReference>
<keyword evidence="1" id="KW-0432">Leucine biosynthesis</keyword>
<keyword evidence="5" id="KW-0560">Oxidoreductase</keyword>
<dbReference type="GO" id="GO:0005829">
    <property type="term" value="C:cytosol"/>
    <property type="evidence" value="ECO:0007669"/>
    <property type="project" value="TreeGrafter"/>
</dbReference>
<feature type="domain" description="Isopropylmalate dehydrogenase-like" evidence="8">
    <location>
        <begin position="28"/>
        <end position="367"/>
    </location>
</feature>
<dbReference type="Pfam" id="PF00180">
    <property type="entry name" value="Iso_dh"/>
    <property type="match status" value="1"/>
</dbReference>
<evidence type="ECO:0000256" key="6">
    <source>
        <dbReference type="ARBA" id="ARBA00023027"/>
    </source>
</evidence>
<dbReference type="GO" id="GO:0003862">
    <property type="term" value="F:3-isopropylmalate dehydrogenase activity"/>
    <property type="evidence" value="ECO:0007669"/>
    <property type="project" value="InterPro"/>
</dbReference>
<evidence type="ECO:0000256" key="7">
    <source>
        <dbReference type="ARBA" id="ARBA00023304"/>
    </source>
</evidence>
<dbReference type="Proteomes" id="UP000515955">
    <property type="component" value="Chromosome"/>
</dbReference>
<evidence type="ECO:0000256" key="4">
    <source>
        <dbReference type="ARBA" id="ARBA00022842"/>
    </source>
</evidence>
<dbReference type="InterPro" id="IPR004429">
    <property type="entry name" value="Isopropylmalate_DH"/>
</dbReference>
<dbReference type="SMART" id="SM01329">
    <property type="entry name" value="Iso_dh"/>
    <property type="match status" value="1"/>
</dbReference>
<evidence type="ECO:0000256" key="2">
    <source>
        <dbReference type="ARBA" id="ARBA00022605"/>
    </source>
</evidence>
<proteinExistence type="predicted"/>
<evidence type="ECO:0000256" key="5">
    <source>
        <dbReference type="ARBA" id="ARBA00023002"/>
    </source>
</evidence>
<gene>
    <name evidence="9" type="ORF">H9L12_01700</name>
</gene>